<dbReference type="RefSeq" id="WP_196766412.1">
    <property type="nucleotide sequence ID" value="NZ_AUYC01000031.1"/>
</dbReference>
<dbReference type="Gene3D" id="3.40.630.10">
    <property type="entry name" value="Zn peptidases"/>
    <property type="match status" value="1"/>
</dbReference>
<name>A0A167KDW0_9GAMM</name>
<proteinExistence type="predicted"/>
<dbReference type="InterPro" id="IPR045175">
    <property type="entry name" value="M28_fam"/>
</dbReference>
<dbReference type="PANTHER" id="PTHR12147:SF26">
    <property type="entry name" value="PEPTIDASE M28 DOMAIN-CONTAINING PROTEIN"/>
    <property type="match status" value="1"/>
</dbReference>
<dbReference type="Pfam" id="PF04389">
    <property type="entry name" value="Peptidase_M28"/>
    <property type="match status" value="1"/>
</dbReference>
<sequence>MRILTSPEFEGRPSGGAKPHRSAYYITRQFEKYELDVQFQKFEFEYGFFDSATGHNVVATQYCKRTQCQPPLVITAHYDHLGQRGSRYYPGANDNASGVVVMIDIAKQLHNLDISRDIIYVATDAEEKGLHGAKAFVKQWGDRAIYMNINLDMLDLQKKNKLYALASRSLQPLKSDITTTFNATPIKFRLFFSAKIMARRLNAPQIDWLRASDHYPFHRADIPFIYFGTGMDKHHHSVKDSFDEINFDKLTQVSNAITKFVRSQVLDNTSATN</sequence>
<gene>
    <name evidence="2" type="ORF">N473_18715</name>
</gene>
<accession>A0A167KDW0</accession>
<evidence type="ECO:0000259" key="1">
    <source>
        <dbReference type="Pfam" id="PF04389"/>
    </source>
</evidence>
<dbReference type="PANTHER" id="PTHR12147">
    <property type="entry name" value="METALLOPEPTIDASE M28 FAMILY MEMBER"/>
    <property type="match status" value="1"/>
</dbReference>
<evidence type="ECO:0000313" key="3">
    <source>
        <dbReference type="Proteomes" id="UP000076486"/>
    </source>
</evidence>
<evidence type="ECO:0000313" key="2">
    <source>
        <dbReference type="EMBL" id="KZN62657.1"/>
    </source>
</evidence>
<protein>
    <recommendedName>
        <fullName evidence="1">Peptidase M28 domain-containing protein</fullName>
    </recommendedName>
</protein>
<comment type="caution">
    <text evidence="2">The sequence shown here is derived from an EMBL/GenBank/DDBJ whole genome shotgun (WGS) entry which is preliminary data.</text>
</comment>
<dbReference type="EMBL" id="AUYC01000031">
    <property type="protein sequence ID" value="KZN62657.1"/>
    <property type="molecule type" value="Genomic_DNA"/>
</dbReference>
<reference evidence="2 3" key="1">
    <citation type="submission" date="2013-07" db="EMBL/GenBank/DDBJ databases">
        <title>Comparative Genomic and Metabolomic Analysis of Twelve Strains of Pseudoalteromonas luteoviolacea.</title>
        <authorList>
            <person name="Vynne N.G."/>
            <person name="Mansson M."/>
            <person name="Gram L."/>
        </authorList>
    </citation>
    <scope>NUCLEOTIDE SEQUENCE [LARGE SCALE GENOMIC DNA]</scope>
    <source>
        <strain evidence="2 3">CPMOR-1</strain>
    </source>
</reference>
<dbReference type="PATRIC" id="fig|1365248.3.peg.2803"/>
<dbReference type="Proteomes" id="UP000076486">
    <property type="component" value="Unassembled WGS sequence"/>
</dbReference>
<organism evidence="2 3">
    <name type="scientific">Pseudoalteromonas luteoviolacea CPMOR-1</name>
    <dbReference type="NCBI Taxonomy" id="1365248"/>
    <lineage>
        <taxon>Bacteria</taxon>
        <taxon>Pseudomonadati</taxon>
        <taxon>Pseudomonadota</taxon>
        <taxon>Gammaproteobacteria</taxon>
        <taxon>Alteromonadales</taxon>
        <taxon>Pseudoalteromonadaceae</taxon>
        <taxon>Pseudoalteromonas</taxon>
    </lineage>
</organism>
<dbReference type="InterPro" id="IPR007484">
    <property type="entry name" value="Peptidase_M28"/>
</dbReference>
<dbReference type="GO" id="GO:0006508">
    <property type="term" value="P:proteolysis"/>
    <property type="evidence" value="ECO:0007669"/>
    <property type="project" value="InterPro"/>
</dbReference>
<dbReference type="SUPFAM" id="SSF53187">
    <property type="entry name" value="Zn-dependent exopeptidases"/>
    <property type="match status" value="1"/>
</dbReference>
<dbReference type="GO" id="GO:0008235">
    <property type="term" value="F:metalloexopeptidase activity"/>
    <property type="evidence" value="ECO:0007669"/>
    <property type="project" value="InterPro"/>
</dbReference>
<dbReference type="AlphaFoldDB" id="A0A167KDW0"/>
<feature type="domain" description="Peptidase M28" evidence="1">
    <location>
        <begin position="56"/>
        <end position="260"/>
    </location>
</feature>